<evidence type="ECO:0000313" key="4">
    <source>
        <dbReference type="EMBL" id="KIO15566.1"/>
    </source>
</evidence>
<dbReference type="STRING" id="1051891.A0A0C3PZZ4"/>
<accession>A0A0C3PZZ4</accession>
<evidence type="ECO:0000256" key="2">
    <source>
        <dbReference type="ARBA" id="ARBA00023043"/>
    </source>
</evidence>
<dbReference type="InterPro" id="IPR036770">
    <property type="entry name" value="Ankyrin_rpt-contain_sf"/>
</dbReference>
<dbReference type="HOGENOM" id="CLU_000134_45_9_1"/>
<dbReference type="PROSITE" id="PS50088">
    <property type="entry name" value="ANK_REPEAT"/>
    <property type="match status" value="1"/>
</dbReference>
<dbReference type="SMART" id="SM00248">
    <property type="entry name" value="ANK"/>
    <property type="match status" value="1"/>
</dbReference>
<dbReference type="Gene3D" id="1.25.40.20">
    <property type="entry name" value="Ankyrin repeat-containing domain"/>
    <property type="match status" value="1"/>
</dbReference>
<dbReference type="PANTHER" id="PTHR24171">
    <property type="entry name" value="ANKYRIN REPEAT DOMAIN-CONTAINING PROTEIN 39-RELATED"/>
    <property type="match status" value="1"/>
</dbReference>
<organism evidence="4 5">
    <name type="scientific">Tulasnella calospora MUT 4182</name>
    <dbReference type="NCBI Taxonomy" id="1051891"/>
    <lineage>
        <taxon>Eukaryota</taxon>
        <taxon>Fungi</taxon>
        <taxon>Dikarya</taxon>
        <taxon>Basidiomycota</taxon>
        <taxon>Agaricomycotina</taxon>
        <taxon>Agaricomycetes</taxon>
        <taxon>Cantharellales</taxon>
        <taxon>Tulasnellaceae</taxon>
        <taxon>Tulasnella</taxon>
    </lineage>
</organism>
<gene>
    <name evidence="4" type="ORF">M407DRAFT_86967</name>
</gene>
<dbReference type="Pfam" id="PF12796">
    <property type="entry name" value="Ank_2"/>
    <property type="match status" value="1"/>
</dbReference>
<proteinExistence type="predicted"/>
<protein>
    <submittedName>
        <fullName evidence="4">Uncharacterized protein</fullName>
    </submittedName>
</protein>
<name>A0A0C3PZZ4_9AGAM</name>
<evidence type="ECO:0000256" key="3">
    <source>
        <dbReference type="PROSITE-ProRule" id="PRU00023"/>
    </source>
</evidence>
<dbReference type="EMBL" id="KN823956">
    <property type="protein sequence ID" value="KIO15566.1"/>
    <property type="molecule type" value="Genomic_DNA"/>
</dbReference>
<dbReference type="InterPro" id="IPR002110">
    <property type="entry name" value="Ankyrin_rpt"/>
</dbReference>
<dbReference type="OrthoDB" id="539213at2759"/>
<reference evidence="4 5" key="1">
    <citation type="submission" date="2014-04" db="EMBL/GenBank/DDBJ databases">
        <authorList>
            <consortium name="DOE Joint Genome Institute"/>
            <person name="Kuo A."/>
            <person name="Girlanda M."/>
            <person name="Perotto S."/>
            <person name="Kohler A."/>
            <person name="Nagy L.G."/>
            <person name="Floudas D."/>
            <person name="Copeland A."/>
            <person name="Barry K.W."/>
            <person name="Cichocki N."/>
            <person name="Veneault-Fourrey C."/>
            <person name="LaButti K."/>
            <person name="Lindquist E.A."/>
            <person name="Lipzen A."/>
            <person name="Lundell T."/>
            <person name="Morin E."/>
            <person name="Murat C."/>
            <person name="Sun H."/>
            <person name="Tunlid A."/>
            <person name="Henrissat B."/>
            <person name="Grigoriev I.V."/>
            <person name="Hibbett D.S."/>
            <person name="Martin F."/>
            <person name="Nordberg H.P."/>
            <person name="Cantor M.N."/>
            <person name="Hua S.X."/>
        </authorList>
    </citation>
    <scope>NUCLEOTIDE SEQUENCE [LARGE SCALE GENOMIC DNA]</scope>
    <source>
        <strain evidence="4 5">MUT 4182</strain>
    </source>
</reference>
<evidence type="ECO:0000256" key="1">
    <source>
        <dbReference type="ARBA" id="ARBA00022737"/>
    </source>
</evidence>
<feature type="non-terminal residue" evidence="4">
    <location>
        <position position="1"/>
    </location>
</feature>
<feature type="repeat" description="ANK" evidence="3">
    <location>
        <begin position="25"/>
        <end position="57"/>
    </location>
</feature>
<dbReference type="Proteomes" id="UP000054248">
    <property type="component" value="Unassembled WGS sequence"/>
</dbReference>
<evidence type="ECO:0000313" key="5">
    <source>
        <dbReference type="Proteomes" id="UP000054248"/>
    </source>
</evidence>
<keyword evidence="2 3" id="KW-0040">ANK repeat</keyword>
<keyword evidence="5" id="KW-1185">Reference proteome</keyword>
<dbReference type="SUPFAM" id="SSF48403">
    <property type="entry name" value="Ankyrin repeat"/>
    <property type="match status" value="1"/>
</dbReference>
<reference evidence="5" key="2">
    <citation type="submission" date="2015-01" db="EMBL/GenBank/DDBJ databases">
        <title>Evolutionary Origins and Diversification of the Mycorrhizal Mutualists.</title>
        <authorList>
            <consortium name="DOE Joint Genome Institute"/>
            <consortium name="Mycorrhizal Genomics Consortium"/>
            <person name="Kohler A."/>
            <person name="Kuo A."/>
            <person name="Nagy L.G."/>
            <person name="Floudas D."/>
            <person name="Copeland A."/>
            <person name="Barry K.W."/>
            <person name="Cichocki N."/>
            <person name="Veneault-Fourrey C."/>
            <person name="LaButti K."/>
            <person name="Lindquist E.A."/>
            <person name="Lipzen A."/>
            <person name="Lundell T."/>
            <person name="Morin E."/>
            <person name="Murat C."/>
            <person name="Riley R."/>
            <person name="Ohm R."/>
            <person name="Sun H."/>
            <person name="Tunlid A."/>
            <person name="Henrissat B."/>
            <person name="Grigoriev I.V."/>
            <person name="Hibbett D.S."/>
            <person name="Martin F."/>
        </authorList>
    </citation>
    <scope>NUCLEOTIDE SEQUENCE [LARGE SCALE GENOMIC DNA]</scope>
    <source>
        <strain evidence="5">MUT 4182</strain>
    </source>
</reference>
<dbReference type="AlphaFoldDB" id="A0A0C3PZZ4"/>
<sequence>SSGSTDIVRELLTKGGVEVDKKDSSGWTPLMIAVSAGDGEAVRELIGSGANVNATNDKGLTALSVSSF</sequence>
<keyword evidence="1" id="KW-0677">Repeat</keyword>
<dbReference type="PROSITE" id="PS50297">
    <property type="entry name" value="ANK_REP_REGION"/>
    <property type="match status" value="1"/>
</dbReference>